<evidence type="ECO:0000313" key="2">
    <source>
        <dbReference type="EMBL" id="CAA9241030.1"/>
    </source>
</evidence>
<dbReference type="EMBL" id="CADCTR010000450">
    <property type="protein sequence ID" value="CAA9241030.1"/>
    <property type="molecule type" value="Genomic_DNA"/>
</dbReference>
<name>A0A6J4I3A2_9CHLR</name>
<proteinExistence type="predicted"/>
<accession>A0A6J4I3A2</accession>
<evidence type="ECO:0000259" key="1">
    <source>
        <dbReference type="Pfam" id="PF12728"/>
    </source>
</evidence>
<organism evidence="2">
    <name type="scientific">uncultured Chloroflexia bacterium</name>
    <dbReference type="NCBI Taxonomy" id="1672391"/>
    <lineage>
        <taxon>Bacteria</taxon>
        <taxon>Bacillati</taxon>
        <taxon>Chloroflexota</taxon>
        <taxon>Chloroflexia</taxon>
        <taxon>environmental samples</taxon>
    </lineage>
</organism>
<gene>
    <name evidence="2" type="ORF">AVDCRST_MAG93-1323</name>
</gene>
<feature type="non-terminal residue" evidence="2">
    <location>
        <position position="1"/>
    </location>
</feature>
<dbReference type="AlphaFoldDB" id="A0A6J4I3A2"/>
<sequence length="73" mass="8125">SSAYKVVYMPSLSELEKWLSTGQVAKRLGYSRQGATDLAHSRKIRAVKTAAGWLYDPESVEQFKATHPAKAEQ</sequence>
<dbReference type="InterPro" id="IPR041657">
    <property type="entry name" value="HTH_17"/>
</dbReference>
<protein>
    <recommendedName>
        <fullName evidence="1">Helix-turn-helix domain-containing protein</fullName>
    </recommendedName>
</protein>
<reference evidence="2" key="1">
    <citation type="submission" date="2020-02" db="EMBL/GenBank/DDBJ databases">
        <authorList>
            <person name="Meier V. D."/>
        </authorList>
    </citation>
    <scope>NUCLEOTIDE SEQUENCE</scope>
    <source>
        <strain evidence="2">AVDCRST_MAG93</strain>
    </source>
</reference>
<dbReference type="Pfam" id="PF12728">
    <property type="entry name" value="HTH_17"/>
    <property type="match status" value="1"/>
</dbReference>
<feature type="domain" description="Helix-turn-helix" evidence="1">
    <location>
        <begin position="18"/>
        <end position="66"/>
    </location>
</feature>